<proteinExistence type="predicted"/>
<dbReference type="RefSeq" id="WP_064566243.1">
    <property type="nucleotide sequence ID" value="NZ_CP014007.2"/>
</dbReference>
<accession>A0AA94KPH6</accession>
<dbReference type="Proteomes" id="UP000182314">
    <property type="component" value="Unassembled WGS sequence"/>
</dbReference>
<evidence type="ECO:0000313" key="4">
    <source>
        <dbReference type="Proteomes" id="UP000182314"/>
    </source>
</evidence>
<organism evidence="2 4">
    <name type="scientific">Kosakonia oryzae</name>
    <dbReference type="NCBI Taxonomy" id="497725"/>
    <lineage>
        <taxon>Bacteria</taxon>
        <taxon>Pseudomonadati</taxon>
        <taxon>Pseudomonadota</taxon>
        <taxon>Gammaproteobacteria</taxon>
        <taxon>Enterobacterales</taxon>
        <taxon>Enterobacteriaceae</taxon>
        <taxon>Kosakonia</taxon>
    </lineage>
</organism>
<name>A0AA94KPH6_9ENTR</name>
<evidence type="ECO:0000313" key="3">
    <source>
        <dbReference type="Proteomes" id="UP000078227"/>
    </source>
</evidence>
<sequence length="273" mass="31388">MRKKKKNVPEGICKLTLRKGKFVESHILPKALTVLSKTGEKAIQVALKIPLKKRFQGWYDNQLCISEGEHILSQIDDKGIRVLRENLLIWSGWPTNVIELDTSDIVIPAKNNGQKYGFRVIKDLNWKPIKLFILSLLWRSAASEREEMDTVTIPGSLLEKLRIAILNYDSLSAREFPIRLYQIADKGFTHNRTPIIEEDTIDFGFPIGIRNYTVCRLYLDGLVAYITLDPDENYLDSSQAMILGGSNETIVLLHTYENSRTFDNLREVMEQYK</sequence>
<dbReference type="Proteomes" id="UP000078227">
    <property type="component" value="Chromosome"/>
</dbReference>
<dbReference type="EMBL" id="CP014007">
    <property type="protein sequence ID" value="ANI82918.1"/>
    <property type="molecule type" value="Genomic_DNA"/>
</dbReference>
<dbReference type="EMBL" id="FOKO01000002">
    <property type="protein sequence ID" value="SFC15986.1"/>
    <property type="molecule type" value="Genomic_DNA"/>
</dbReference>
<reference evidence="1 3" key="2">
    <citation type="submission" date="2021-03" db="EMBL/GenBank/DDBJ databases">
        <authorList>
            <person name="Li Y."/>
            <person name="Li S."/>
            <person name="Chen M."/>
            <person name="Peng G."/>
            <person name="Tan Z."/>
            <person name="An Q."/>
        </authorList>
    </citation>
    <scope>NUCLEOTIDE SEQUENCE [LARGE SCALE GENOMIC DNA]</scope>
    <source>
        <strain evidence="1 3">Ola 51</strain>
    </source>
</reference>
<gene>
    <name evidence="1" type="ORF">AWR26_12410</name>
    <name evidence="2" type="ORF">SAMN05216286_1783</name>
</gene>
<dbReference type="AlphaFoldDB" id="A0AA94KPH6"/>
<protein>
    <submittedName>
        <fullName evidence="2">Uncharacterized protein</fullName>
    </submittedName>
</protein>
<reference evidence="2 4" key="1">
    <citation type="submission" date="2016-10" db="EMBL/GenBank/DDBJ databases">
        <authorList>
            <person name="Varghese N."/>
            <person name="Submissions S."/>
        </authorList>
    </citation>
    <scope>NUCLEOTIDE SEQUENCE [LARGE SCALE GENOMIC DNA]</scope>
    <source>
        <strain evidence="2 4">CGMCC 1.7012</strain>
    </source>
</reference>
<keyword evidence="3" id="KW-1185">Reference proteome</keyword>
<dbReference type="KEGG" id="kor:AWR26_12410"/>
<evidence type="ECO:0000313" key="2">
    <source>
        <dbReference type="EMBL" id="SFC15986.1"/>
    </source>
</evidence>
<evidence type="ECO:0000313" key="1">
    <source>
        <dbReference type="EMBL" id="ANI82918.1"/>
    </source>
</evidence>